<protein>
    <submittedName>
        <fullName evidence="2">Uncharacterized protein</fullName>
    </submittedName>
</protein>
<dbReference type="AlphaFoldDB" id="A0A4U5M263"/>
<gene>
    <name evidence="2" type="ORF">L596_026697</name>
</gene>
<keyword evidence="1" id="KW-0472">Membrane</keyword>
<reference evidence="2 3" key="1">
    <citation type="journal article" date="2015" name="Genome Biol.">
        <title>Comparative genomics of Steinernema reveals deeply conserved gene regulatory networks.</title>
        <authorList>
            <person name="Dillman A.R."/>
            <person name="Macchietto M."/>
            <person name="Porter C.F."/>
            <person name="Rogers A."/>
            <person name="Williams B."/>
            <person name="Antoshechkin I."/>
            <person name="Lee M.M."/>
            <person name="Goodwin Z."/>
            <person name="Lu X."/>
            <person name="Lewis E.E."/>
            <person name="Goodrich-Blair H."/>
            <person name="Stock S.P."/>
            <person name="Adams B.J."/>
            <person name="Sternberg P.W."/>
            <person name="Mortazavi A."/>
        </authorList>
    </citation>
    <scope>NUCLEOTIDE SEQUENCE [LARGE SCALE GENOMIC DNA]</scope>
    <source>
        <strain evidence="2 3">ALL</strain>
    </source>
</reference>
<evidence type="ECO:0000313" key="2">
    <source>
        <dbReference type="EMBL" id="TKR62780.1"/>
    </source>
</evidence>
<keyword evidence="1" id="KW-1133">Transmembrane helix</keyword>
<feature type="transmembrane region" description="Helical" evidence="1">
    <location>
        <begin position="21"/>
        <end position="54"/>
    </location>
</feature>
<keyword evidence="1" id="KW-0812">Transmembrane</keyword>
<feature type="transmembrane region" description="Helical" evidence="1">
    <location>
        <begin position="66"/>
        <end position="86"/>
    </location>
</feature>
<evidence type="ECO:0000313" key="3">
    <source>
        <dbReference type="Proteomes" id="UP000298663"/>
    </source>
</evidence>
<evidence type="ECO:0000256" key="1">
    <source>
        <dbReference type="SAM" id="Phobius"/>
    </source>
</evidence>
<organism evidence="2 3">
    <name type="scientific">Steinernema carpocapsae</name>
    <name type="common">Entomopathogenic nematode</name>
    <dbReference type="NCBI Taxonomy" id="34508"/>
    <lineage>
        <taxon>Eukaryota</taxon>
        <taxon>Metazoa</taxon>
        <taxon>Ecdysozoa</taxon>
        <taxon>Nematoda</taxon>
        <taxon>Chromadorea</taxon>
        <taxon>Rhabditida</taxon>
        <taxon>Tylenchina</taxon>
        <taxon>Panagrolaimomorpha</taxon>
        <taxon>Strongyloidoidea</taxon>
        <taxon>Steinernematidae</taxon>
        <taxon>Steinernema</taxon>
    </lineage>
</organism>
<dbReference type="Proteomes" id="UP000298663">
    <property type="component" value="Unassembled WGS sequence"/>
</dbReference>
<accession>A0A4U5M263</accession>
<sequence length="145" mass="16740">MFYSIKDYEWRYDYTYPWTKTRAFIAMIIQLSGIFIAWCFYIAIAISLCRFLIFPPGIAQTAFLNMMWIGNSALSCLLCLIINGQVRKKIKNIIRKALNVSVRTSTVQASHMSNVNNTNSFTKSKLDGRPKNANNRIDRVEVRTL</sequence>
<name>A0A4U5M263_STECR</name>
<comment type="caution">
    <text evidence="2">The sequence shown here is derived from an EMBL/GenBank/DDBJ whole genome shotgun (WGS) entry which is preliminary data.</text>
</comment>
<keyword evidence="3" id="KW-1185">Reference proteome</keyword>
<reference evidence="2 3" key="2">
    <citation type="journal article" date="2019" name="G3 (Bethesda)">
        <title>Hybrid Assembly of the Genome of the Entomopathogenic Nematode Steinernema carpocapsae Identifies the X-Chromosome.</title>
        <authorList>
            <person name="Serra L."/>
            <person name="Macchietto M."/>
            <person name="Macias-Munoz A."/>
            <person name="McGill C.J."/>
            <person name="Rodriguez I.M."/>
            <person name="Rodriguez B."/>
            <person name="Murad R."/>
            <person name="Mortazavi A."/>
        </authorList>
    </citation>
    <scope>NUCLEOTIDE SEQUENCE [LARGE SCALE GENOMIC DNA]</scope>
    <source>
        <strain evidence="2 3">ALL</strain>
    </source>
</reference>
<dbReference type="EMBL" id="AZBU02000010">
    <property type="protein sequence ID" value="TKR62780.1"/>
    <property type="molecule type" value="Genomic_DNA"/>
</dbReference>
<dbReference type="SUPFAM" id="SSF81321">
    <property type="entry name" value="Family A G protein-coupled receptor-like"/>
    <property type="match status" value="1"/>
</dbReference>
<proteinExistence type="predicted"/>